<keyword evidence="1" id="KW-0694">RNA-binding</keyword>
<protein>
    <submittedName>
        <fullName evidence="6">Trinucleotide repeat-containing gene 6A protein</fullName>
    </submittedName>
</protein>
<dbReference type="PROSITE" id="PS50030">
    <property type="entry name" value="UBA"/>
    <property type="match status" value="1"/>
</dbReference>
<dbReference type="InterPro" id="IPR000504">
    <property type="entry name" value="RRM_dom"/>
</dbReference>
<feature type="region of interest" description="Disordered" evidence="2">
    <location>
        <begin position="1866"/>
        <end position="1900"/>
    </location>
</feature>
<feature type="compositionally biased region" description="Polar residues" evidence="2">
    <location>
        <begin position="669"/>
        <end position="685"/>
    </location>
</feature>
<proteinExistence type="predicted"/>
<feature type="compositionally biased region" description="Polar residues" evidence="2">
    <location>
        <begin position="1222"/>
        <end position="1233"/>
    </location>
</feature>
<dbReference type="PROSITE" id="PS50102">
    <property type="entry name" value="RRM"/>
    <property type="match status" value="1"/>
</dbReference>
<evidence type="ECO:0000313" key="7">
    <source>
        <dbReference type="Proteomes" id="UP000225706"/>
    </source>
</evidence>
<feature type="compositionally biased region" description="Low complexity" evidence="2">
    <location>
        <begin position="1359"/>
        <end position="1375"/>
    </location>
</feature>
<dbReference type="Proteomes" id="UP000225706">
    <property type="component" value="Unassembled WGS sequence"/>
</dbReference>
<dbReference type="SUPFAM" id="SSF54928">
    <property type="entry name" value="RNA-binding domain, RBD"/>
    <property type="match status" value="1"/>
</dbReference>
<dbReference type="CDD" id="cd12435">
    <property type="entry name" value="RRM_GW182_like"/>
    <property type="match status" value="1"/>
</dbReference>
<feature type="domain" description="UBA" evidence="3">
    <location>
        <begin position="827"/>
        <end position="872"/>
    </location>
</feature>
<dbReference type="InterPro" id="IPR012677">
    <property type="entry name" value="Nucleotide-bd_a/b_plait_sf"/>
</dbReference>
<feature type="compositionally biased region" description="Low complexity" evidence="2">
    <location>
        <begin position="373"/>
        <end position="400"/>
    </location>
</feature>
<feature type="compositionally biased region" description="Low complexity" evidence="2">
    <location>
        <begin position="921"/>
        <end position="931"/>
    </location>
</feature>
<dbReference type="InterPro" id="IPR035979">
    <property type="entry name" value="RBD_domain_sf"/>
</dbReference>
<dbReference type="SMART" id="SM00165">
    <property type="entry name" value="UBA"/>
    <property type="match status" value="1"/>
</dbReference>
<dbReference type="EMBL" id="LSMT01000326">
    <property type="protein sequence ID" value="PFX20219.1"/>
    <property type="molecule type" value="Genomic_DNA"/>
</dbReference>
<dbReference type="OrthoDB" id="5983191at2759"/>
<feature type="compositionally biased region" description="Low complexity" evidence="2">
    <location>
        <begin position="1546"/>
        <end position="1561"/>
    </location>
</feature>
<feature type="region of interest" description="Disordered" evidence="2">
    <location>
        <begin position="1408"/>
        <end position="1479"/>
    </location>
</feature>
<feature type="compositionally biased region" description="Polar residues" evidence="2">
    <location>
        <begin position="1408"/>
        <end position="1424"/>
    </location>
</feature>
<dbReference type="PROSITE" id="PS50076">
    <property type="entry name" value="DNAJ_2"/>
    <property type="match status" value="1"/>
</dbReference>
<feature type="compositionally biased region" description="Basic and acidic residues" evidence="2">
    <location>
        <begin position="453"/>
        <end position="483"/>
    </location>
</feature>
<feature type="compositionally biased region" description="Polar residues" evidence="2">
    <location>
        <begin position="1807"/>
        <end position="1819"/>
    </location>
</feature>
<dbReference type="InterPro" id="IPR036869">
    <property type="entry name" value="J_dom_sf"/>
</dbReference>
<feature type="compositionally biased region" description="Polar residues" evidence="2">
    <location>
        <begin position="741"/>
        <end position="751"/>
    </location>
</feature>
<keyword evidence="7" id="KW-1185">Reference proteome</keyword>
<feature type="compositionally biased region" description="Polar residues" evidence="2">
    <location>
        <begin position="938"/>
        <end position="975"/>
    </location>
</feature>
<dbReference type="InterPro" id="IPR001623">
    <property type="entry name" value="DnaJ_domain"/>
</dbReference>
<dbReference type="SUPFAM" id="SSF46934">
    <property type="entry name" value="UBA-like"/>
    <property type="match status" value="1"/>
</dbReference>
<dbReference type="CDD" id="cd14283">
    <property type="entry name" value="UBA_TNR6C"/>
    <property type="match status" value="1"/>
</dbReference>
<feature type="compositionally biased region" description="Basic and acidic residues" evidence="2">
    <location>
        <begin position="329"/>
        <end position="339"/>
    </location>
</feature>
<organism evidence="6 7">
    <name type="scientific">Stylophora pistillata</name>
    <name type="common">Smooth cauliflower coral</name>
    <dbReference type="NCBI Taxonomy" id="50429"/>
    <lineage>
        <taxon>Eukaryota</taxon>
        <taxon>Metazoa</taxon>
        <taxon>Cnidaria</taxon>
        <taxon>Anthozoa</taxon>
        <taxon>Hexacorallia</taxon>
        <taxon>Scleractinia</taxon>
        <taxon>Astrocoeniina</taxon>
        <taxon>Pocilloporidae</taxon>
        <taxon>Stylophora</taxon>
    </lineage>
</organism>
<feature type="compositionally biased region" description="Basic and acidic residues" evidence="2">
    <location>
        <begin position="214"/>
        <end position="321"/>
    </location>
</feature>
<feature type="compositionally biased region" description="Polar residues" evidence="2">
    <location>
        <begin position="1514"/>
        <end position="1528"/>
    </location>
</feature>
<feature type="region of interest" description="Disordered" evidence="2">
    <location>
        <begin position="1743"/>
        <end position="1766"/>
    </location>
</feature>
<dbReference type="PANTHER" id="PTHR13020">
    <property type="entry name" value="TRINUCLEOTIDE REPEAT-CONTAINING GENE 6"/>
    <property type="match status" value="1"/>
</dbReference>
<gene>
    <name evidence="6" type="primary">Tnrc6a</name>
    <name evidence="6" type="ORF">AWC38_SpisGene15362</name>
</gene>
<comment type="caution">
    <text evidence="6">The sequence shown here is derived from an EMBL/GenBank/DDBJ whole genome shotgun (WGS) entry which is preliminary data.</text>
</comment>
<feature type="compositionally biased region" description="Basic and acidic residues" evidence="2">
    <location>
        <begin position="976"/>
        <end position="986"/>
    </location>
</feature>
<name>A0A2B4RTS3_STYPI</name>
<feature type="compositionally biased region" description="Acidic residues" evidence="2">
    <location>
        <begin position="129"/>
        <end position="143"/>
    </location>
</feature>
<feature type="region of interest" description="Disordered" evidence="2">
    <location>
        <begin position="1514"/>
        <end position="1582"/>
    </location>
</feature>
<feature type="compositionally biased region" description="Basic and acidic residues" evidence="2">
    <location>
        <begin position="409"/>
        <end position="422"/>
    </location>
</feature>
<evidence type="ECO:0000259" key="4">
    <source>
        <dbReference type="PROSITE" id="PS50076"/>
    </source>
</evidence>
<dbReference type="InterPro" id="IPR041917">
    <property type="entry name" value="TNR6C_UBA"/>
</dbReference>
<feature type="compositionally biased region" description="Low complexity" evidence="2">
    <location>
        <begin position="901"/>
        <end position="911"/>
    </location>
</feature>
<dbReference type="Gene3D" id="3.30.70.330">
    <property type="match status" value="1"/>
</dbReference>
<feature type="compositionally biased region" description="Basic and acidic residues" evidence="2">
    <location>
        <begin position="176"/>
        <end position="187"/>
    </location>
</feature>
<reference evidence="7" key="1">
    <citation type="journal article" date="2017" name="bioRxiv">
        <title>Comparative analysis of the genomes of Stylophora pistillata and Acropora digitifera provides evidence for extensive differences between species of corals.</title>
        <authorList>
            <person name="Voolstra C.R."/>
            <person name="Li Y."/>
            <person name="Liew Y.J."/>
            <person name="Baumgarten S."/>
            <person name="Zoccola D."/>
            <person name="Flot J.-F."/>
            <person name="Tambutte S."/>
            <person name="Allemand D."/>
            <person name="Aranda M."/>
        </authorList>
    </citation>
    <scope>NUCLEOTIDE SEQUENCE [LARGE SCALE GENOMIC DNA]</scope>
</reference>
<evidence type="ECO:0000256" key="1">
    <source>
        <dbReference type="PROSITE-ProRule" id="PRU00176"/>
    </source>
</evidence>
<evidence type="ECO:0000259" key="5">
    <source>
        <dbReference type="PROSITE" id="PS50102"/>
    </source>
</evidence>
<feature type="compositionally biased region" description="Low complexity" evidence="2">
    <location>
        <begin position="1159"/>
        <end position="1175"/>
    </location>
</feature>
<feature type="compositionally biased region" description="Low complexity" evidence="2">
    <location>
        <begin position="349"/>
        <end position="358"/>
    </location>
</feature>
<dbReference type="InterPro" id="IPR033503">
    <property type="entry name" value="GW182_RRM"/>
</dbReference>
<dbReference type="GO" id="GO:0005654">
    <property type="term" value="C:nucleoplasm"/>
    <property type="evidence" value="ECO:0007669"/>
    <property type="project" value="TreeGrafter"/>
</dbReference>
<feature type="compositionally biased region" description="Low complexity" evidence="2">
    <location>
        <begin position="1241"/>
        <end position="1299"/>
    </location>
</feature>
<sequence>MPKEEEKEYLKILGVDKCSPENEFEIKRAYKKLALQFHPDKNQSDFSASNSKKQFDEISKAFESLTLEYRNDSNRPDYDQIFFDFLRDIFDWKEDAEGAGTSNFLTYFCSSKQHPCSSDGDFESRYPDTEEDEDIDGEGDLDSIMEIIKNRKKKGKPVPEEFKEENLMGMKNKLNQHKEDMKRDATKKQSSKKGKMPVPVAKPKPKSKKQLQAEQRRREKEMEKIAVELEEKRKEEEEKEKQRKQLEVEKQKRLEEERIKAQNEERKRREKEQKERERQQKLEQEKEEKRRRQQEEEKKRREEEEKRKKAEKEKAEKEKAARKAAQQAAKEKEDKEKAANKNQSMKRLQQQQRTDQQQYPREIPPRFQKKLKQQQQQSQYQMTSQQMQQQQSLPQQTKPQPKQPPAVGKKKDPNRFGAKEFADMIDPVDDSGWSQSAPVKGSGWGNSLETWEDADKWGSEDRQWGDKEGTWDKLVVDGGDKDTWPNVGSKGAIGEKIKTSSLDAGSEKGQYSAESSPKTSVSSLSNALILDNSNSTQGNVNANMDKKSLETSNWPGTSTTSSENWDVIDESIDQAIDAAEAATAKDNGGLEAGWGAVAKGGFGGLMGNSSSWENSLIAKDSVSLGHSHDTGKGEFVNTSHVSENPSWNKTPGKGVKPKVPTTSTVVTSNLTTSWGGTPAETNTKWTEPHATADGLSNSKSSKPPLLDSNSISKSTGDDKCEQTVTSNSGTKPSSGWGEVPASNSSKWGSSADITGTSCWDSVVSKSDTTSDLKTVSSSKVSQWLESTGVSLADLEWGQENVDNDEGSEGSLDGWTTASKRNRAPKPANDSNAWMNRSLKQLLDMGFKQEDAEKALKANHMNIESAIGDLLAMNMNENREQSVSVPPGKLQEPDPAEAARIQQQQQQQCQGKLNRKQRRKLQQQQQAEQQTLESKTEQKQGQNEVTVSKSVTQTNESVPKPASEQQNKTSETQSTTKAEDAQQDSKTKVSTTSTKTEKPPLSVTGAAKPTNGQLQLPSNGKRTGPPLVPPAQNPGVQGPLRPTLAHPLLHPQFVQQFHLQQLRMAQGGLLQSPFTPQQIAMLQQIAQLQLVQQRLAAQSVAQQHLGQKQQVVPQQQLYQQQQQIALMIAQMQQQVLQQQPGLAGRHPALPFTAVQQQQQQSLLQQQQQQQSLNAQQKGNKATANDKPTTEAPTSKITDNVKSQPSEPSAVPPVTTEEQPKQPSPVTQSRLTQWKQPLLHEPSSASVTQSSVTSSTSASVDSKPQTISAPSQSSSGVPASVVSAPSISTSDLSDSSAPNSNNVSPRARIPDPVSSRWGVDAGPKLSADPPEFKPGVPWRPAPKSDKREEVRDSVSPNTVESTSRPSSTIDSSSDSWSNLGNQTVSAPSSIQLGSNVKIADNVVSTTANSSFSGMSTNNNTFESSQIDFGLGSTPWQDNLKAPAPPPQGTSRSAGSSAASLLRPPPGLGSDTTLPESPLFDEEPPAWLKSLIDGSSLGGDKTQPEFQFSRFGFANSSTPWSARDSSTQPFSPLTPNPQPWAAVGGPAPTLSSSASAVTIATSESRSGSVSTTEPSSLQNSGIIWSTNQPIPSAEEKLPGSLPGTSVPPVSVSSGVAPFRNAVSSMSTWLVLRNLSPRMDPKTLRPMCERHGPLLTFQLNLRHGNSLIRYGSMEEAAKARAVLNGMILGGSQVAADFATDSDIGSFFEQTMDWSANPFPSNTYGNQWSFQNVLGSAVTSDNIQSTTKAPIGKVLPGVPSTEQPAPKVNNPPHGMQWGSTIGTLPSPSQGLVIGEQSKVNAPSPQWAIGPQGSEQPGAKSNTAAPSVPWGSVPGHAPAPSYLWGSGPSQQTALGGNFSQVPSMWSFPAGVQRDVEPQSGSGDGLVSPSMTTFLPPGLLNGGGDSV</sequence>
<dbReference type="PANTHER" id="PTHR13020:SF25">
    <property type="entry name" value="PROTEIN GAWKY"/>
    <property type="match status" value="1"/>
</dbReference>
<dbReference type="Gene3D" id="1.10.287.110">
    <property type="entry name" value="DnaJ domain"/>
    <property type="match status" value="1"/>
</dbReference>
<dbReference type="GO" id="GO:0035278">
    <property type="term" value="P:miRNA-mediated gene silencing by inhibition of translation"/>
    <property type="evidence" value="ECO:0007669"/>
    <property type="project" value="InterPro"/>
</dbReference>
<dbReference type="InterPro" id="IPR009060">
    <property type="entry name" value="UBA-like_sf"/>
</dbReference>
<feature type="compositionally biased region" description="Basic and acidic residues" evidence="2">
    <location>
        <begin position="157"/>
        <end position="166"/>
    </location>
</feature>
<feature type="compositionally biased region" description="Basic and acidic residues" evidence="2">
    <location>
        <begin position="1340"/>
        <end position="1350"/>
    </location>
</feature>
<dbReference type="Pfam" id="PF00627">
    <property type="entry name" value="UBA"/>
    <property type="match status" value="1"/>
</dbReference>
<feature type="region of interest" description="Disordered" evidence="2">
    <location>
        <begin position="115"/>
        <end position="520"/>
    </location>
</feature>
<dbReference type="SMART" id="SM00271">
    <property type="entry name" value="DnaJ"/>
    <property type="match status" value="1"/>
</dbReference>
<feature type="compositionally biased region" description="Polar residues" evidence="2">
    <location>
        <begin position="722"/>
        <end position="733"/>
    </location>
</feature>
<feature type="region of interest" description="Disordered" evidence="2">
    <location>
        <begin position="1159"/>
        <end position="1380"/>
    </location>
</feature>
<feature type="compositionally biased region" description="Low complexity" evidence="2">
    <location>
        <begin position="649"/>
        <end position="668"/>
    </location>
</feature>
<evidence type="ECO:0000259" key="3">
    <source>
        <dbReference type="PROSITE" id="PS50030"/>
    </source>
</evidence>
<evidence type="ECO:0000256" key="2">
    <source>
        <dbReference type="SAM" id="MobiDB-lite"/>
    </source>
</evidence>
<feature type="domain" description="RRM" evidence="5">
    <location>
        <begin position="1624"/>
        <end position="1696"/>
    </location>
</feature>
<feature type="compositionally biased region" description="Polar residues" evidence="2">
    <location>
        <begin position="1009"/>
        <end position="1020"/>
    </location>
</feature>
<feature type="compositionally biased region" description="Low complexity" evidence="2">
    <location>
        <begin position="696"/>
        <end position="710"/>
    </location>
</feature>
<dbReference type="InterPro" id="IPR052068">
    <property type="entry name" value="GW182_domain"/>
</dbReference>
<dbReference type="SUPFAM" id="SSF46565">
    <property type="entry name" value="Chaperone J-domain"/>
    <property type="match status" value="1"/>
</dbReference>
<dbReference type="STRING" id="50429.A0A2B4RTS3"/>
<dbReference type="GO" id="GO:0060213">
    <property type="term" value="P:positive regulation of nuclear-transcribed mRNA poly(A) tail shortening"/>
    <property type="evidence" value="ECO:0007669"/>
    <property type="project" value="TreeGrafter"/>
</dbReference>
<feature type="region of interest" description="Disordered" evidence="2">
    <location>
        <begin position="1794"/>
        <end position="1827"/>
    </location>
</feature>
<dbReference type="Gene3D" id="1.10.8.10">
    <property type="entry name" value="DNA helicase RuvA subunit, C-terminal domain"/>
    <property type="match status" value="1"/>
</dbReference>
<dbReference type="GO" id="GO:0003723">
    <property type="term" value="F:RNA binding"/>
    <property type="evidence" value="ECO:0007669"/>
    <property type="project" value="UniProtKB-UniRule"/>
</dbReference>
<feature type="compositionally biased region" description="Polar residues" evidence="2">
    <location>
        <begin position="1176"/>
        <end position="1205"/>
    </location>
</feature>
<feature type="region of interest" description="Disordered" evidence="2">
    <location>
        <begin position="800"/>
        <end position="832"/>
    </location>
</feature>
<feature type="domain" description="J" evidence="4">
    <location>
        <begin position="8"/>
        <end position="82"/>
    </location>
</feature>
<feature type="compositionally biased region" description="Low complexity" evidence="2">
    <location>
        <begin position="1448"/>
        <end position="1459"/>
    </location>
</feature>
<feature type="compositionally biased region" description="Polar residues" evidence="2">
    <location>
        <begin position="636"/>
        <end position="648"/>
    </location>
</feature>
<feature type="region of interest" description="Disordered" evidence="2">
    <location>
        <begin position="629"/>
        <end position="751"/>
    </location>
</feature>
<feature type="region of interest" description="Disordered" evidence="2">
    <location>
        <begin position="878"/>
        <end position="1033"/>
    </location>
</feature>
<dbReference type="GO" id="GO:0000932">
    <property type="term" value="C:P-body"/>
    <property type="evidence" value="ECO:0007669"/>
    <property type="project" value="TreeGrafter"/>
</dbReference>
<accession>A0A2B4RTS3</accession>
<dbReference type="CDD" id="cd06257">
    <property type="entry name" value="DnaJ"/>
    <property type="match status" value="1"/>
</dbReference>
<dbReference type="InterPro" id="IPR015940">
    <property type="entry name" value="UBA"/>
</dbReference>
<evidence type="ECO:0000313" key="6">
    <source>
        <dbReference type="EMBL" id="PFX20219.1"/>
    </source>
</evidence>
<feature type="compositionally biased region" description="Polar residues" evidence="2">
    <location>
        <begin position="1562"/>
        <end position="1582"/>
    </location>
</feature>
<dbReference type="Pfam" id="PF00226">
    <property type="entry name" value="DnaJ"/>
    <property type="match status" value="1"/>
</dbReference>